<protein>
    <submittedName>
        <fullName evidence="10">Acyl-CoA/acyl-ACP dehydrogenase</fullName>
    </submittedName>
</protein>
<feature type="domain" description="Acyl-CoA dehydrogenase/oxidase N-terminal" evidence="9">
    <location>
        <begin position="6"/>
        <end position="117"/>
    </location>
</feature>
<evidence type="ECO:0000259" key="7">
    <source>
        <dbReference type="Pfam" id="PF00441"/>
    </source>
</evidence>
<dbReference type="EMBL" id="JANJOU010000008">
    <property type="protein sequence ID" value="MCR0982732.1"/>
    <property type="molecule type" value="Genomic_DNA"/>
</dbReference>
<dbReference type="InterPro" id="IPR046373">
    <property type="entry name" value="Acyl-CoA_Oxase/DH_mid-dom_sf"/>
</dbReference>
<dbReference type="Gene3D" id="1.20.140.10">
    <property type="entry name" value="Butyryl-CoA Dehydrogenase, subunit A, domain 3"/>
    <property type="match status" value="1"/>
</dbReference>
<dbReference type="SUPFAM" id="SSF56645">
    <property type="entry name" value="Acyl-CoA dehydrogenase NM domain-like"/>
    <property type="match status" value="1"/>
</dbReference>
<dbReference type="CDD" id="cd00567">
    <property type="entry name" value="ACAD"/>
    <property type="match status" value="1"/>
</dbReference>
<evidence type="ECO:0000259" key="9">
    <source>
        <dbReference type="Pfam" id="PF02771"/>
    </source>
</evidence>
<comment type="cofactor">
    <cofactor evidence="1 6">
        <name>FAD</name>
        <dbReference type="ChEBI" id="CHEBI:57692"/>
    </cofactor>
</comment>
<dbReference type="Gene3D" id="2.40.110.10">
    <property type="entry name" value="Butyryl-CoA Dehydrogenase, subunit A, domain 2"/>
    <property type="match status" value="1"/>
</dbReference>
<dbReference type="InterPro" id="IPR036250">
    <property type="entry name" value="AcylCo_DH-like_C"/>
</dbReference>
<dbReference type="InterPro" id="IPR006091">
    <property type="entry name" value="Acyl-CoA_Oxase/DH_mid-dom"/>
</dbReference>
<proteinExistence type="inferred from homology"/>
<evidence type="ECO:0000256" key="6">
    <source>
        <dbReference type="RuleBase" id="RU362125"/>
    </source>
</evidence>
<organism evidence="10 11">
    <name type="scientific">Roseomonas populi</name>
    <dbReference type="NCBI Taxonomy" id="3121582"/>
    <lineage>
        <taxon>Bacteria</taxon>
        <taxon>Pseudomonadati</taxon>
        <taxon>Pseudomonadota</taxon>
        <taxon>Alphaproteobacteria</taxon>
        <taxon>Acetobacterales</taxon>
        <taxon>Roseomonadaceae</taxon>
        <taxon>Roseomonas</taxon>
    </lineage>
</organism>
<dbReference type="InterPro" id="IPR009075">
    <property type="entry name" value="AcylCo_DH/oxidase_C"/>
</dbReference>
<reference evidence="10 11" key="1">
    <citation type="submission" date="2022-06" db="EMBL/GenBank/DDBJ databases">
        <title>Roseomonas CN29.</title>
        <authorList>
            <person name="Cheng Y."/>
            <person name="He X."/>
        </authorList>
    </citation>
    <scope>NUCLEOTIDE SEQUENCE [LARGE SCALE GENOMIC DNA]</scope>
    <source>
        <strain evidence="10 11">CN29</strain>
    </source>
</reference>
<dbReference type="Proteomes" id="UP001524642">
    <property type="component" value="Unassembled WGS sequence"/>
</dbReference>
<name>A0ABT1X3P6_9PROT</name>
<dbReference type="SUPFAM" id="SSF47203">
    <property type="entry name" value="Acyl-CoA dehydrogenase C-terminal domain-like"/>
    <property type="match status" value="1"/>
</dbReference>
<evidence type="ECO:0000256" key="3">
    <source>
        <dbReference type="ARBA" id="ARBA00022630"/>
    </source>
</evidence>
<comment type="similarity">
    <text evidence="2 6">Belongs to the acyl-CoA dehydrogenase family.</text>
</comment>
<evidence type="ECO:0000256" key="4">
    <source>
        <dbReference type="ARBA" id="ARBA00022827"/>
    </source>
</evidence>
<accession>A0ABT1X3P6</accession>
<dbReference type="PANTHER" id="PTHR43884">
    <property type="entry name" value="ACYL-COA DEHYDROGENASE"/>
    <property type="match status" value="1"/>
</dbReference>
<dbReference type="Gene3D" id="1.10.540.10">
    <property type="entry name" value="Acyl-CoA dehydrogenase/oxidase, N-terminal domain"/>
    <property type="match status" value="1"/>
</dbReference>
<evidence type="ECO:0000256" key="2">
    <source>
        <dbReference type="ARBA" id="ARBA00009347"/>
    </source>
</evidence>
<evidence type="ECO:0000313" key="11">
    <source>
        <dbReference type="Proteomes" id="UP001524642"/>
    </source>
</evidence>
<dbReference type="RefSeq" id="WP_257716397.1">
    <property type="nucleotide sequence ID" value="NZ_JANJOU010000008.1"/>
</dbReference>
<dbReference type="Pfam" id="PF00441">
    <property type="entry name" value="Acyl-CoA_dh_1"/>
    <property type="match status" value="1"/>
</dbReference>
<comment type="caution">
    <text evidence="10">The sequence shown here is derived from an EMBL/GenBank/DDBJ whole genome shotgun (WGS) entry which is preliminary data.</text>
</comment>
<dbReference type="Pfam" id="PF02770">
    <property type="entry name" value="Acyl-CoA_dh_M"/>
    <property type="match status" value="1"/>
</dbReference>
<feature type="domain" description="Acyl-CoA dehydrogenase/oxidase C-terminal" evidence="7">
    <location>
        <begin position="229"/>
        <end position="374"/>
    </location>
</feature>
<feature type="domain" description="Acyl-CoA oxidase/dehydrogenase middle" evidence="8">
    <location>
        <begin position="123"/>
        <end position="214"/>
    </location>
</feature>
<keyword evidence="5 6" id="KW-0560">Oxidoreductase</keyword>
<sequence>MDVLLTDEQEMIRETARSFLEGECSPQLVRAMEADPVGYPPALWRKAAELGWQGLSLPEAYGGSEMPLVYLGLVLQEVGRAVAPLPLHSTAVAALTIAEAGSKAQCEAILPGVVSGDTILTWAFTEEDPRLRPEAVAMSAAQEGDHYVLTGRKMFVDDFVAADRCLVVCRTAPARGGSAGLSLFIVDTKAEGVSHTPLVTTAKDKQSEVVFDRVRVPAADMIGRAGEAWPVVERMLDRAAALLCAQMLGAARKDAEMAFDYAKMREAFGQPIGAFQSIQHMCSDMVIWIDGGELLTYEALWRMDEGLPHQVEVSQAKAFCNEKCLASARNAQIIHGGIGFMMELDLHLWYRRIAAWGMRLGTTYDHRARVAAALIDHPGEVVLGQPVPVAGAAAEPERERRVA</sequence>
<evidence type="ECO:0000313" key="10">
    <source>
        <dbReference type="EMBL" id="MCR0982732.1"/>
    </source>
</evidence>
<evidence type="ECO:0000256" key="5">
    <source>
        <dbReference type="ARBA" id="ARBA00023002"/>
    </source>
</evidence>
<dbReference type="InterPro" id="IPR009100">
    <property type="entry name" value="AcylCoA_DH/oxidase_NM_dom_sf"/>
</dbReference>
<keyword evidence="11" id="KW-1185">Reference proteome</keyword>
<gene>
    <name evidence="10" type="ORF">NRP21_11795</name>
</gene>
<dbReference type="PANTHER" id="PTHR43884:SF20">
    <property type="entry name" value="ACYL-COA DEHYDROGENASE FADE28"/>
    <property type="match status" value="1"/>
</dbReference>
<dbReference type="InterPro" id="IPR037069">
    <property type="entry name" value="AcylCoA_DH/ox_N_sf"/>
</dbReference>
<dbReference type="InterPro" id="IPR013786">
    <property type="entry name" value="AcylCoA_DH/ox_N"/>
</dbReference>
<dbReference type="Pfam" id="PF02771">
    <property type="entry name" value="Acyl-CoA_dh_N"/>
    <property type="match status" value="1"/>
</dbReference>
<evidence type="ECO:0000259" key="8">
    <source>
        <dbReference type="Pfam" id="PF02770"/>
    </source>
</evidence>
<keyword evidence="4 6" id="KW-0274">FAD</keyword>
<keyword evidence="3 6" id="KW-0285">Flavoprotein</keyword>
<evidence type="ECO:0000256" key="1">
    <source>
        <dbReference type="ARBA" id="ARBA00001974"/>
    </source>
</evidence>